<dbReference type="GO" id="GO:0030976">
    <property type="term" value="F:thiamine pyrophosphate binding"/>
    <property type="evidence" value="ECO:0007669"/>
    <property type="project" value="InterPro"/>
</dbReference>
<evidence type="ECO:0000256" key="1">
    <source>
        <dbReference type="ARBA" id="ARBA00023002"/>
    </source>
</evidence>
<dbReference type="InterPro" id="IPR011766">
    <property type="entry name" value="TPP_enzyme_TPP-bd"/>
</dbReference>
<protein>
    <submittedName>
        <fullName evidence="3">2-oxoglutarate oxidoreductase</fullName>
    </submittedName>
</protein>
<dbReference type="Proteomes" id="UP000824261">
    <property type="component" value="Unassembled WGS sequence"/>
</dbReference>
<proteinExistence type="predicted"/>
<dbReference type="InterPro" id="IPR029061">
    <property type="entry name" value="THDP-binding"/>
</dbReference>
<dbReference type="GO" id="GO:0045333">
    <property type="term" value="P:cellular respiration"/>
    <property type="evidence" value="ECO:0007669"/>
    <property type="project" value="UniProtKB-ARBA"/>
</dbReference>
<dbReference type="AlphaFoldDB" id="A0A9D1A0W6"/>
<dbReference type="EMBL" id="DVGB01000059">
    <property type="protein sequence ID" value="HIR01598.1"/>
    <property type="molecule type" value="Genomic_DNA"/>
</dbReference>
<gene>
    <name evidence="3" type="ORF">IAA69_04970</name>
</gene>
<dbReference type="Gene3D" id="3.40.50.970">
    <property type="match status" value="1"/>
</dbReference>
<dbReference type="GO" id="GO:0016625">
    <property type="term" value="F:oxidoreductase activity, acting on the aldehyde or oxo group of donors, iron-sulfur protein as acceptor"/>
    <property type="evidence" value="ECO:0007669"/>
    <property type="project" value="UniProtKB-ARBA"/>
</dbReference>
<dbReference type="PANTHER" id="PTHR48084:SF3">
    <property type="entry name" value="SUBUNIT OF PYRUVATE:FLAVODOXIN OXIDOREDUCTASE"/>
    <property type="match status" value="1"/>
</dbReference>
<comment type="caution">
    <text evidence="3">The sequence shown here is derived from an EMBL/GenBank/DDBJ whole genome shotgun (WGS) entry which is preliminary data.</text>
</comment>
<evidence type="ECO:0000313" key="4">
    <source>
        <dbReference type="Proteomes" id="UP000824261"/>
    </source>
</evidence>
<dbReference type="GO" id="GO:0000287">
    <property type="term" value="F:magnesium ion binding"/>
    <property type="evidence" value="ECO:0007669"/>
    <property type="project" value="UniProtKB-ARBA"/>
</dbReference>
<evidence type="ECO:0000313" key="3">
    <source>
        <dbReference type="EMBL" id="HIR01598.1"/>
    </source>
</evidence>
<keyword evidence="1" id="KW-0560">Oxidoreductase</keyword>
<reference evidence="3" key="1">
    <citation type="submission" date="2020-10" db="EMBL/GenBank/DDBJ databases">
        <authorList>
            <person name="Gilroy R."/>
        </authorList>
    </citation>
    <scope>NUCLEOTIDE SEQUENCE</scope>
    <source>
        <strain evidence="3">ChiGjej1B1-2707</strain>
    </source>
</reference>
<name>A0A9D1A0W6_9ACTN</name>
<feature type="domain" description="Thiamine pyrophosphate enzyme TPP-binding" evidence="2">
    <location>
        <begin position="63"/>
        <end position="207"/>
    </location>
</feature>
<dbReference type="InterPro" id="IPR051457">
    <property type="entry name" value="2-oxoacid:Fd_oxidoreductase"/>
</dbReference>
<dbReference type="PANTHER" id="PTHR48084">
    <property type="entry name" value="2-OXOGLUTARATE OXIDOREDUCTASE SUBUNIT KORB-RELATED"/>
    <property type="match status" value="1"/>
</dbReference>
<accession>A0A9D1A0W6</accession>
<dbReference type="Pfam" id="PF02775">
    <property type="entry name" value="TPP_enzyme_C"/>
    <property type="match status" value="1"/>
</dbReference>
<dbReference type="SUPFAM" id="SSF52518">
    <property type="entry name" value="Thiamin diphosphate-binding fold (THDP-binding)"/>
    <property type="match status" value="1"/>
</dbReference>
<organism evidence="3 4">
    <name type="scientific">Candidatus Aveggerthella stercoripullorum</name>
    <dbReference type="NCBI Taxonomy" id="2840688"/>
    <lineage>
        <taxon>Bacteria</taxon>
        <taxon>Bacillati</taxon>
        <taxon>Actinomycetota</taxon>
        <taxon>Coriobacteriia</taxon>
        <taxon>Eggerthellales</taxon>
        <taxon>Eggerthellaceae</taxon>
        <taxon>Eggerthellaceae incertae sedis</taxon>
        <taxon>Candidatus Aveggerthella</taxon>
    </lineage>
</organism>
<reference evidence="3" key="2">
    <citation type="journal article" date="2021" name="PeerJ">
        <title>Extensive microbial diversity within the chicken gut microbiome revealed by metagenomics and culture.</title>
        <authorList>
            <person name="Gilroy R."/>
            <person name="Ravi A."/>
            <person name="Getino M."/>
            <person name="Pursley I."/>
            <person name="Horton D.L."/>
            <person name="Alikhan N.F."/>
            <person name="Baker D."/>
            <person name="Gharbi K."/>
            <person name="Hall N."/>
            <person name="Watson M."/>
            <person name="Adriaenssens E.M."/>
            <person name="Foster-Nyarko E."/>
            <person name="Jarju S."/>
            <person name="Secka A."/>
            <person name="Antonio M."/>
            <person name="Oren A."/>
            <person name="Chaudhuri R.R."/>
            <person name="La Ragione R."/>
            <person name="Hildebrand F."/>
            <person name="Pallen M.J."/>
        </authorList>
    </citation>
    <scope>NUCLEOTIDE SEQUENCE</scope>
    <source>
        <strain evidence="3">ChiGjej1B1-2707</strain>
    </source>
</reference>
<sequence>MAEDRKIIYQRPHALLPVNTNYCPGCPHGIVVRTVAEVLDELGIEGKTVGVAPVGCAVMAYDFFGCDMIEAAHGRAPAVATGCKRANPDNLVFAYQGDGDLASIGMAETVHAATRGENITVIFINNAIYGMTGGQMAPTSLPNQVTQTSPYGRDVSTAGYPIRVCELLSTLDGVALAQRVTVDTPKNVRAAKRAIKKAFQYQMDGVGYSIIEVVSTCPTNWGLTPQEAFEWMRTNMLPYYPLGVFRDVLAEGHESVAEAAIERAGDCPIVTEGGK</sequence>
<evidence type="ECO:0000259" key="2">
    <source>
        <dbReference type="Pfam" id="PF02775"/>
    </source>
</evidence>